<dbReference type="EMBL" id="CP159373">
    <property type="protein sequence ID" value="XCN71029.1"/>
    <property type="molecule type" value="Genomic_DNA"/>
</dbReference>
<reference evidence="2" key="2">
    <citation type="submission" date="2024-06" db="EMBL/GenBank/DDBJ databases">
        <authorList>
            <person name="Plum-Jensen L.E."/>
            <person name="Schramm A."/>
            <person name="Marshall I.P.G."/>
        </authorList>
    </citation>
    <scope>NUCLEOTIDE SEQUENCE</scope>
    <source>
        <strain evidence="2">Rat1</strain>
    </source>
</reference>
<proteinExistence type="predicted"/>
<sequence>MRIANPIYDVVFKYLMEDRESAVLLLSEIIGEEIVELNFHPQESTAEFSGRNRCITVYRLDFAARIRLKEGGYRKVIIEIQKAKFSTDIMRFRRYLGEQYRNRENVYHDEDGNRKALPIISIYFLGHRLRGTDRAVIKVQREYYDGITGEKLSCREEFIESLTYDSFVVQIPSLQQPYRSRLEQLLSIFDQHRKVSDHILEINEEDYPEEYRRLVRRLIRAAAEKQVMDTMDAEDDILEELENMERSIEKHKKKLEEKDKQLDEKDRKLDEQERIIAELKKRLKSSE</sequence>
<dbReference type="AlphaFoldDB" id="A0AAU8LPB1"/>
<evidence type="ECO:0000313" key="2">
    <source>
        <dbReference type="EMBL" id="XCN71029.1"/>
    </source>
</evidence>
<reference evidence="2" key="1">
    <citation type="journal article" date="2024" name="Syst. Appl. Microbiol.">
        <title>First single-strain enrichments of Electrothrix cable bacteria, description of E. aestuarii sp. nov. and E. rattekaaiensis sp. nov., and proposal of a cable bacteria taxonomy following the rules of the SeqCode.</title>
        <authorList>
            <person name="Plum-Jensen L.E."/>
            <person name="Schramm A."/>
            <person name="Marshall I.P.G."/>
        </authorList>
    </citation>
    <scope>NUCLEOTIDE SEQUENCE</scope>
    <source>
        <strain evidence="2">Rat1</strain>
    </source>
</reference>
<organism evidence="2">
    <name type="scientific">Candidatus Electrothrix aestuarii</name>
    <dbReference type="NCBI Taxonomy" id="3062594"/>
    <lineage>
        <taxon>Bacteria</taxon>
        <taxon>Pseudomonadati</taxon>
        <taxon>Thermodesulfobacteriota</taxon>
        <taxon>Desulfobulbia</taxon>
        <taxon>Desulfobulbales</taxon>
        <taxon>Desulfobulbaceae</taxon>
        <taxon>Candidatus Electrothrix</taxon>
    </lineage>
</organism>
<evidence type="ECO:0000256" key="1">
    <source>
        <dbReference type="SAM" id="Coils"/>
    </source>
</evidence>
<gene>
    <name evidence="2" type="ORF">Q3M24_11925</name>
</gene>
<evidence type="ECO:0008006" key="3">
    <source>
        <dbReference type="Google" id="ProtNLM"/>
    </source>
</evidence>
<feature type="coiled-coil region" evidence="1">
    <location>
        <begin position="234"/>
        <end position="282"/>
    </location>
</feature>
<keyword evidence="1" id="KW-0175">Coiled coil</keyword>
<dbReference type="KEGG" id="eaj:Q3M24_11925"/>
<protein>
    <recommendedName>
        <fullName evidence="3">PD-(D/E)XK nuclease family transposase</fullName>
    </recommendedName>
</protein>
<accession>A0AAU8LPB1</accession>
<name>A0AAU8LPB1_9BACT</name>